<evidence type="ECO:0000256" key="7">
    <source>
        <dbReference type="ARBA" id="ARBA00023016"/>
    </source>
</evidence>
<dbReference type="GO" id="GO:0033592">
    <property type="term" value="F:RNA strand annealing activity"/>
    <property type="evidence" value="ECO:0007669"/>
    <property type="project" value="TreeGrafter"/>
</dbReference>
<dbReference type="PROSITE" id="PS51192">
    <property type="entry name" value="HELICASE_ATP_BIND_1"/>
    <property type="match status" value="1"/>
</dbReference>
<evidence type="ECO:0000313" key="16">
    <source>
        <dbReference type="Proteomes" id="UP000003052"/>
    </source>
</evidence>
<dbReference type="EMBL" id="AEPB01000053">
    <property type="protein sequence ID" value="EGA88670.1"/>
    <property type="molecule type" value="Genomic_DNA"/>
</dbReference>
<dbReference type="InterPro" id="IPR014001">
    <property type="entry name" value="Helicase_ATP-bd"/>
</dbReference>
<evidence type="ECO:0000259" key="13">
    <source>
        <dbReference type="PROSITE" id="PS51194"/>
    </source>
</evidence>
<dbReference type="PANTHER" id="PTHR47963:SF5">
    <property type="entry name" value="DEAD-BOX ATP-DEPENDENT RNA HELICASE CSHA"/>
    <property type="match status" value="1"/>
</dbReference>
<dbReference type="InterPro" id="IPR011545">
    <property type="entry name" value="DEAD/DEAH_box_helicase_dom"/>
</dbReference>
<dbReference type="FunFam" id="3.40.50.300:FF:000108">
    <property type="entry name" value="ATP-dependent RNA helicase RhlE"/>
    <property type="match status" value="1"/>
</dbReference>
<dbReference type="CDD" id="cd18787">
    <property type="entry name" value="SF2_C_DEAD"/>
    <property type="match status" value="1"/>
</dbReference>
<evidence type="ECO:0000259" key="14">
    <source>
        <dbReference type="PROSITE" id="PS51195"/>
    </source>
</evidence>
<dbReference type="SMART" id="SM00487">
    <property type="entry name" value="DEXDc"/>
    <property type="match status" value="1"/>
</dbReference>
<dbReference type="InterPro" id="IPR001650">
    <property type="entry name" value="Helicase_C-like"/>
</dbReference>
<feature type="domain" description="Helicase C-terminal" evidence="13">
    <location>
        <begin position="214"/>
        <end position="374"/>
    </location>
</feature>
<protein>
    <recommendedName>
        <fullName evidence="9">DEAD-box ATP-dependent RNA helicase CshA</fullName>
        <ecNumber evidence="9">3.6.4.13</ecNumber>
    </recommendedName>
</protein>
<dbReference type="EC" id="3.6.4.13" evidence="9"/>
<feature type="region of interest" description="Disordered" evidence="11">
    <location>
        <begin position="426"/>
        <end position="506"/>
    </location>
</feature>
<organism evidence="15 16">
    <name type="scientific">Planococcus donghaensis MPA1U2</name>
    <dbReference type="NCBI Taxonomy" id="933115"/>
    <lineage>
        <taxon>Bacteria</taxon>
        <taxon>Bacillati</taxon>
        <taxon>Bacillota</taxon>
        <taxon>Bacilli</taxon>
        <taxon>Bacillales</taxon>
        <taxon>Caryophanaceae</taxon>
        <taxon>Planococcus</taxon>
    </lineage>
</organism>
<dbReference type="CDD" id="cd00268">
    <property type="entry name" value="DEADc"/>
    <property type="match status" value="1"/>
</dbReference>
<keyword evidence="5 9" id="KW-0067">ATP-binding</keyword>
<comment type="subcellular location">
    <subcellularLocation>
        <location evidence="9">Cytoplasm</location>
    </subcellularLocation>
</comment>
<evidence type="ECO:0000256" key="2">
    <source>
        <dbReference type="ARBA" id="ARBA00022741"/>
    </source>
</evidence>
<dbReference type="InterPro" id="IPR000629">
    <property type="entry name" value="RNA-helicase_DEAD-box_CS"/>
</dbReference>
<dbReference type="GO" id="GO:0006401">
    <property type="term" value="P:RNA catabolic process"/>
    <property type="evidence" value="ECO:0007669"/>
    <property type="project" value="UniProtKB-UniRule"/>
</dbReference>
<dbReference type="GO" id="GO:0005840">
    <property type="term" value="C:ribosome"/>
    <property type="evidence" value="ECO:0007669"/>
    <property type="project" value="TreeGrafter"/>
</dbReference>
<comment type="similarity">
    <text evidence="9">Belongs to the DEAD box helicase family. CshA subfamily.</text>
</comment>
<dbReference type="Pfam" id="PF00270">
    <property type="entry name" value="DEAD"/>
    <property type="match status" value="1"/>
</dbReference>
<dbReference type="PROSITE" id="PS51194">
    <property type="entry name" value="HELICASE_CTER"/>
    <property type="match status" value="1"/>
</dbReference>
<reference evidence="15 16" key="1">
    <citation type="journal article" date="2011" name="J. Bacteriol.">
        <title>The Draft Genome of Planococcus donghaensis MPA1U2 Reveals Nonsporulation Pathways Controlled by a Conserved Spo0A Regulon.</title>
        <authorList>
            <person name="Pearson M.D."/>
            <person name="Noller H.F."/>
        </authorList>
    </citation>
    <scope>NUCLEOTIDE SEQUENCE [LARGE SCALE GENOMIC DNA]</scope>
    <source>
        <strain evidence="15 16">MPA1U2</strain>
    </source>
</reference>
<keyword evidence="6 9" id="KW-0694">RNA-binding</keyword>
<dbReference type="SMART" id="SM00490">
    <property type="entry name" value="HELICc"/>
    <property type="match status" value="1"/>
</dbReference>
<keyword evidence="2 9" id="KW-0547">Nucleotide-binding</keyword>
<dbReference type="InterPro" id="IPR030880">
    <property type="entry name" value="DEAD_helicase_CshA"/>
</dbReference>
<dbReference type="AlphaFoldDB" id="E7RK64"/>
<dbReference type="PROSITE" id="PS00039">
    <property type="entry name" value="DEAD_ATP_HELICASE"/>
    <property type="match status" value="1"/>
</dbReference>
<dbReference type="RefSeq" id="WP_008432406.1">
    <property type="nucleotide sequence ID" value="NZ_AEPB01000053.1"/>
</dbReference>
<name>E7RK64_9BACL</name>
<evidence type="ECO:0000256" key="6">
    <source>
        <dbReference type="ARBA" id="ARBA00022884"/>
    </source>
</evidence>
<comment type="caution">
    <text evidence="15">The sequence shown here is derived from an EMBL/GenBank/DDBJ whole genome shotgun (WGS) entry which is preliminary data.</text>
</comment>
<feature type="compositionally biased region" description="Low complexity" evidence="11">
    <location>
        <begin position="464"/>
        <end position="484"/>
    </location>
</feature>
<dbReference type="InterPro" id="IPR050547">
    <property type="entry name" value="DEAD_box_RNA_helicases"/>
</dbReference>
<dbReference type="SUPFAM" id="SSF52540">
    <property type="entry name" value="P-loop containing nucleoside triphosphate hydrolases"/>
    <property type="match status" value="1"/>
</dbReference>
<evidence type="ECO:0000256" key="11">
    <source>
        <dbReference type="SAM" id="MobiDB-lite"/>
    </source>
</evidence>
<evidence type="ECO:0000256" key="3">
    <source>
        <dbReference type="ARBA" id="ARBA00022801"/>
    </source>
</evidence>
<evidence type="ECO:0000256" key="8">
    <source>
        <dbReference type="ARBA" id="ARBA00047984"/>
    </source>
</evidence>
<evidence type="ECO:0000256" key="10">
    <source>
        <dbReference type="PROSITE-ProRule" id="PRU00552"/>
    </source>
</evidence>
<keyword evidence="3 9" id="KW-0378">Hydrolase</keyword>
<dbReference type="InterPro" id="IPR014014">
    <property type="entry name" value="RNA_helicase_DEAD_Q_motif"/>
</dbReference>
<accession>E7RK64</accession>
<evidence type="ECO:0000256" key="9">
    <source>
        <dbReference type="HAMAP-Rule" id="MF_01493"/>
    </source>
</evidence>
<dbReference type="eggNOG" id="COG0513">
    <property type="taxonomic scope" value="Bacteria"/>
</dbReference>
<feature type="compositionally biased region" description="Gly residues" evidence="11">
    <location>
        <begin position="442"/>
        <end position="463"/>
    </location>
</feature>
<dbReference type="Gene3D" id="3.40.50.300">
    <property type="entry name" value="P-loop containing nucleotide triphosphate hydrolases"/>
    <property type="match status" value="2"/>
</dbReference>
<dbReference type="GO" id="GO:0009409">
    <property type="term" value="P:response to cold"/>
    <property type="evidence" value="ECO:0007669"/>
    <property type="project" value="TreeGrafter"/>
</dbReference>
<keyword evidence="1 9" id="KW-0963">Cytoplasm</keyword>
<dbReference type="InterPro" id="IPR044742">
    <property type="entry name" value="DEAD/DEAH_RhlB"/>
</dbReference>
<keyword evidence="7 9" id="KW-0346">Stress response</keyword>
<dbReference type="PANTHER" id="PTHR47963">
    <property type="entry name" value="DEAD-BOX ATP-DEPENDENT RNA HELICASE 47, MITOCHONDRIAL"/>
    <property type="match status" value="1"/>
</dbReference>
<dbReference type="PROSITE" id="PS51195">
    <property type="entry name" value="Q_MOTIF"/>
    <property type="match status" value="1"/>
</dbReference>
<feature type="domain" description="Helicase ATP-binding" evidence="12">
    <location>
        <begin position="33"/>
        <end position="203"/>
    </location>
</feature>
<dbReference type="GO" id="GO:0003724">
    <property type="term" value="F:RNA helicase activity"/>
    <property type="evidence" value="ECO:0007669"/>
    <property type="project" value="UniProtKB-UniRule"/>
</dbReference>
<feature type="domain" description="DEAD-box RNA helicase Q" evidence="14">
    <location>
        <begin position="2"/>
        <end position="30"/>
    </location>
</feature>
<dbReference type="HAMAP" id="MF_01493">
    <property type="entry name" value="DEAD_helicase_CshA"/>
    <property type="match status" value="1"/>
</dbReference>
<dbReference type="Proteomes" id="UP000003052">
    <property type="component" value="Unassembled WGS sequence"/>
</dbReference>
<dbReference type="OrthoDB" id="9805696at2"/>
<dbReference type="GO" id="GO:0016887">
    <property type="term" value="F:ATP hydrolysis activity"/>
    <property type="evidence" value="ECO:0007669"/>
    <property type="project" value="RHEA"/>
</dbReference>
<sequence>MVKFSELNISETTLKSVKRMGFEEATPIQEGTIRLGMEGKDIIGQAQTGTGKTTAFGIPLIEKIDTKDGNVQGLIIAPTRELAIQVSEELYRLGQDKNVRILSVYGGQEISRQIRALKNRPQIIVGTPGRLLDHINRRTLKLDNVNTLILDEADEMLNMGFIEDIQTIMASVPDTRQTLLFSATMPDAIRRIAEKFMKTPEIVKIKSKEMTVENIEQFYVKSVEREKFDFLSRLLNVQQPELAIVFGRTKRRVDELAKALNIRGYLAEGIHGDLSQAKRMSVLKQFKAGKIDILVATDVAARGLDISGVSHVYNFDIPQDPESYVHRIGRTGRAGKKGVAVTFVTPREMGYLSIVERTTKKKMEALVPPTANEAVLGQKRVAMEQLLEMTEKNNLGDYRDFATQMLEKHDAVDLIAAALKTMTKEPEDIPVSISEERPLPSRGGGGYKGKGGGGRSGGGGGYKGNRSSGSSRPSSSSRGASSGASRRREGGSGGGRPGRTTRRSES</sequence>
<evidence type="ECO:0000256" key="1">
    <source>
        <dbReference type="ARBA" id="ARBA00022490"/>
    </source>
</evidence>
<evidence type="ECO:0000256" key="4">
    <source>
        <dbReference type="ARBA" id="ARBA00022806"/>
    </source>
</evidence>
<dbReference type="InterPro" id="IPR027417">
    <property type="entry name" value="P-loop_NTPase"/>
</dbReference>
<dbReference type="GO" id="GO:0005524">
    <property type="term" value="F:ATP binding"/>
    <property type="evidence" value="ECO:0007669"/>
    <property type="project" value="UniProtKB-UniRule"/>
</dbReference>
<comment type="subunit">
    <text evidence="9">Oligomerizes, may be a member of the RNA degradosome.</text>
</comment>
<dbReference type="GO" id="GO:0005829">
    <property type="term" value="C:cytosol"/>
    <property type="evidence" value="ECO:0007669"/>
    <property type="project" value="TreeGrafter"/>
</dbReference>
<proteinExistence type="inferred from homology"/>
<feature type="short sequence motif" description="Q motif" evidence="10">
    <location>
        <begin position="2"/>
        <end position="30"/>
    </location>
</feature>
<evidence type="ECO:0000313" key="15">
    <source>
        <dbReference type="EMBL" id="EGA88670.1"/>
    </source>
</evidence>
<evidence type="ECO:0000259" key="12">
    <source>
        <dbReference type="PROSITE" id="PS51192"/>
    </source>
</evidence>
<evidence type="ECO:0000256" key="5">
    <source>
        <dbReference type="ARBA" id="ARBA00022840"/>
    </source>
</evidence>
<comment type="function">
    <text evidence="9">DEAD-box RNA helicase possibly involved in RNA degradation. Unwinds dsRNA in both 5'- and 3'-directions, has RNA-dependent ATPase activity.</text>
</comment>
<comment type="catalytic activity">
    <reaction evidence="8 9">
        <text>ATP + H2O = ADP + phosphate + H(+)</text>
        <dbReference type="Rhea" id="RHEA:13065"/>
        <dbReference type="ChEBI" id="CHEBI:15377"/>
        <dbReference type="ChEBI" id="CHEBI:15378"/>
        <dbReference type="ChEBI" id="CHEBI:30616"/>
        <dbReference type="ChEBI" id="CHEBI:43474"/>
        <dbReference type="ChEBI" id="CHEBI:456216"/>
        <dbReference type="EC" id="3.6.4.13"/>
    </reaction>
</comment>
<gene>
    <name evidence="9" type="primary">cshA</name>
    <name evidence="15" type="ORF">GPDM_14421</name>
</gene>
<keyword evidence="4 9" id="KW-0347">Helicase</keyword>
<dbReference type="Pfam" id="PF00271">
    <property type="entry name" value="Helicase_C"/>
    <property type="match status" value="1"/>
</dbReference>